<feature type="transmembrane region" description="Helical" evidence="1">
    <location>
        <begin position="101"/>
        <end position="118"/>
    </location>
</feature>
<feature type="transmembrane region" description="Helical" evidence="1">
    <location>
        <begin position="12"/>
        <end position="34"/>
    </location>
</feature>
<gene>
    <name evidence="2" type="ORF">METZ01_LOCUS312442</name>
</gene>
<keyword evidence="1" id="KW-0472">Membrane</keyword>
<evidence type="ECO:0000256" key="1">
    <source>
        <dbReference type="SAM" id="Phobius"/>
    </source>
</evidence>
<dbReference type="EMBL" id="UINC01099937">
    <property type="protein sequence ID" value="SVC59588.1"/>
    <property type="molecule type" value="Genomic_DNA"/>
</dbReference>
<reference evidence="2" key="1">
    <citation type="submission" date="2018-05" db="EMBL/GenBank/DDBJ databases">
        <authorList>
            <person name="Lanie J.A."/>
            <person name="Ng W.-L."/>
            <person name="Kazmierczak K.M."/>
            <person name="Andrzejewski T.M."/>
            <person name="Davidsen T.M."/>
            <person name="Wayne K.J."/>
            <person name="Tettelin H."/>
            <person name="Glass J.I."/>
            <person name="Rusch D."/>
            <person name="Podicherti R."/>
            <person name="Tsui H.-C.T."/>
            <person name="Winkler M.E."/>
        </authorList>
    </citation>
    <scope>NUCLEOTIDE SEQUENCE</scope>
</reference>
<feature type="transmembrane region" description="Helical" evidence="1">
    <location>
        <begin position="72"/>
        <end position="95"/>
    </location>
</feature>
<protein>
    <recommendedName>
        <fullName evidence="3">Major facilitator superfamily (MFS) profile domain-containing protein</fullName>
    </recommendedName>
</protein>
<keyword evidence="1" id="KW-1133">Transmembrane helix</keyword>
<name>A0A382NGF0_9ZZZZ</name>
<evidence type="ECO:0000313" key="2">
    <source>
        <dbReference type="EMBL" id="SVC59588.1"/>
    </source>
</evidence>
<feature type="transmembrane region" description="Helical" evidence="1">
    <location>
        <begin position="40"/>
        <end position="60"/>
    </location>
</feature>
<dbReference type="AlphaFoldDB" id="A0A382NGF0"/>
<sequence>MTLGLWCRINGVFVGLNGLSAILMPDMWFTMAGLDASNAAYAAAGGLGISVISLGLISWRTADIAGDAISQYGKLFGIIHCLFILLALYQMFIGLFSGGPAYFNIATSLILAAGFFYYSRSAD</sequence>
<accession>A0A382NGF0</accession>
<keyword evidence="1" id="KW-0812">Transmembrane</keyword>
<proteinExistence type="predicted"/>
<evidence type="ECO:0008006" key="3">
    <source>
        <dbReference type="Google" id="ProtNLM"/>
    </source>
</evidence>
<organism evidence="2">
    <name type="scientific">marine metagenome</name>
    <dbReference type="NCBI Taxonomy" id="408172"/>
    <lineage>
        <taxon>unclassified sequences</taxon>
        <taxon>metagenomes</taxon>
        <taxon>ecological metagenomes</taxon>
    </lineage>
</organism>